<feature type="transmembrane region" description="Helical" evidence="1">
    <location>
        <begin position="34"/>
        <end position="53"/>
    </location>
</feature>
<gene>
    <name evidence="2" type="ORF">A142_14190</name>
</gene>
<keyword evidence="1" id="KW-0812">Transmembrane</keyword>
<dbReference type="EMBL" id="AJZD02000009">
    <property type="protein sequence ID" value="OEF95309.1"/>
    <property type="molecule type" value="Genomic_DNA"/>
</dbReference>
<reference evidence="2 3" key="1">
    <citation type="journal article" date="2012" name="Science">
        <title>Ecological populations of bacteria act as socially cohesive units of antibiotic production and resistance.</title>
        <authorList>
            <person name="Cordero O.X."/>
            <person name="Wildschutte H."/>
            <person name="Kirkup B."/>
            <person name="Proehl S."/>
            <person name="Ngo L."/>
            <person name="Hussain F."/>
            <person name="Le Roux F."/>
            <person name="Mincer T."/>
            <person name="Polz M.F."/>
        </authorList>
    </citation>
    <scope>NUCLEOTIDE SEQUENCE [LARGE SCALE GENOMIC DNA]</scope>
    <source>
        <strain evidence="2 3">12E03</strain>
    </source>
</reference>
<feature type="transmembrane region" description="Helical" evidence="1">
    <location>
        <begin position="107"/>
        <end position="131"/>
    </location>
</feature>
<evidence type="ECO:0000256" key="1">
    <source>
        <dbReference type="SAM" id="Phobius"/>
    </source>
</evidence>
<dbReference type="Proteomes" id="UP000094802">
    <property type="component" value="Unassembled WGS sequence"/>
</dbReference>
<protein>
    <submittedName>
        <fullName evidence="2">Uncharacterized protein</fullName>
    </submittedName>
</protein>
<accession>A0A1E5FXR9</accession>
<keyword evidence="1" id="KW-1133">Transmembrane helix</keyword>
<dbReference type="AlphaFoldDB" id="A0A1E5FXR9"/>
<dbReference type="OrthoDB" id="5890766at2"/>
<sequence length="140" mass="15407">MNRTLWFALISLLFSMTMVFCTYSYGIDSHVEVITLTLVLSGPLIFTFALVVIFCGAPAINRHKLLGTVAICVHGFTTSLHVLWNGFMFVDVINKQGLGPGQGYSGLILWVGSIKAMLLGLVVGVCLHYLLRLFRKAAVR</sequence>
<evidence type="ECO:0000313" key="2">
    <source>
        <dbReference type="EMBL" id="OEF95309.1"/>
    </source>
</evidence>
<keyword evidence="1" id="KW-0472">Membrane</keyword>
<proteinExistence type="predicted"/>
<feature type="transmembrane region" description="Helical" evidence="1">
    <location>
        <begin position="65"/>
        <end position="87"/>
    </location>
</feature>
<comment type="caution">
    <text evidence="2">The sequence shown here is derived from an EMBL/GenBank/DDBJ whole genome shotgun (WGS) entry which is preliminary data.</text>
</comment>
<evidence type="ECO:0000313" key="3">
    <source>
        <dbReference type="Proteomes" id="UP000094802"/>
    </source>
</evidence>
<dbReference type="RefSeq" id="WP_019823133.1">
    <property type="nucleotide sequence ID" value="NZ_AJZD02000009.1"/>
</dbReference>
<name>A0A1E5FXR9_VIBSP</name>
<organism evidence="2 3">
    <name type="scientific">Vibrio splendidus 12E03</name>
    <dbReference type="NCBI Taxonomy" id="1191305"/>
    <lineage>
        <taxon>Bacteria</taxon>
        <taxon>Pseudomonadati</taxon>
        <taxon>Pseudomonadota</taxon>
        <taxon>Gammaproteobacteria</taxon>
        <taxon>Vibrionales</taxon>
        <taxon>Vibrionaceae</taxon>
        <taxon>Vibrio</taxon>
    </lineage>
</organism>